<gene>
    <name evidence="11" type="ORF">MNBD_GAMMA07-1620</name>
</gene>
<evidence type="ECO:0000256" key="7">
    <source>
        <dbReference type="ARBA" id="ARBA00022827"/>
    </source>
</evidence>
<keyword evidence="4" id="KW-0285">Flavoprotein</keyword>
<keyword evidence="6" id="KW-0479">Metal-binding</keyword>
<dbReference type="AlphaFoldDB" id="A0A3B0WDF1"/>
<protein>
    <recommendedName>
        <fullName evidence="3">FAD:protein FMN transferase</fullName>
        <ecNumber evidence="2">2.7.1.180</ecNumber>
    </recommendedName>
    <alternativeName>
        <fullName evidence="9">Flavin transferase</fullName>
    </alternativeName>
</protein>
<dbReference type="PANTHER" id="PTHR30040">
    <property type="entry name" value="THIAMINE BIOSYNTHESIS LIPOPROTEIN APBE"/>
    <property type="match status" value="1"/>
</dbReference>
<evidence type="ECO:0000256" key="5">
    <source>
        <dbReference type="ARBA" id="ARBA00022679"/>
    </source>
</evidence>
<dbReference type="PROSITE" id="PS51257">
    <property type="entry name" value="PROKAR_LIPOPROTEIN"/>
    <property type="match status" value="1"/>
</dbReference>
<keyword evidence="8" id="KW-0460">Magnesium</keyword>
<dbReference type="GO" id="GO:0046872">
    <property type="term" value="F:metal ion binding"/>
    <property type="evidence" value="ECO:0007669"/>
    <property type="project" value="UniProtKB-KW"/>
</dbReference>
<dbReference type="GO" id="GO:0016740">
    <property type="term" value="F:transferase activity"/>
    <property type="evidence" value="ECO:0007669"/>
    <property type="project" value="UniProtKB-KW"/>
</dbReference>
<dbReference type="EC" id="2.7.1.180" evidence="2"/>
<evidence type="ECO:0000256" key="9">
    <source>
        <dbReference type="ARBA" id="ARBA00031306"/>
    </source>
</evidence>
<evidence type="ECO:0000256" key="8">
    <source>
        <dbReference type="ARBA" id="ARBA00022842"/>
    </source>
</evidence>
<dbReference type="PANTHER" id="PTHR30040:SF2">
    <property type="entry name" value="FAD:PROTEIN FMN TRANSFERASE"/>
    <property type="match status" value="1"/>
</dbReference>
<name>A0A3B0WDF1_9ZZZZ</name>
<sequence>MPNIQIKTNKDYSIGQFAAMACPCEILIESIDPSHIQMLTELAYQEAKRIEKKFSRYRDDNIIFKINNTHSTAINLDSETALLFDFANQCFELSEGKFDITSGILRKIWTFDGSDKIPTQAQINEIKSNIGWDKVNYNKKSITLPKNMEIDLGGVAKEYAVDSTVSLLKQHTDKSFLVNFGGDIACPKPKLNNTPWSIGVDDPKNTGKKSVAHISLYQGGLATSGDSRRFLLKDGIRYSHILDPQTGRPIPDAPHSVTVIANTCTEAGMLATFAILQGKEAETFLEAQEVKYWCIL</sequence>
<dbReference type="InterPro" id="IPR003374">
    <property type="entry name" value="ApbE-like_sf"/>
</dbReference>
<comment type="cofactor">
    <cofactor evidence="1">
        <name>Mg(2+)</name>
        <dbReference type="ChEBI" id="CHEBI:18420"/>
    </cofactor>
</comment>
<evidence type="ECO:0000256" key="3">
    <source>
        <dbReference type="ARBA" id="ARBA00016337"/>
    </source>
</evidence>
<keyword evidence="5 11" id="KW-0808">Transferase</keyword>
<evidence type="ECO:0000256" key="1">
    <source>
        <dbReference type="ARBA" id="ARBA00001946"/>
    </source>
</evidence>
<organism evidence="11">
    <name type="scientific">hydrothermal vent metagenome</name>
    <dbReference type="NCBI Taxonomy" id="652676"/>
    <lineage>
        <taxon>unclassified sequences</taxon>
        <taxon>metagenomes</taxon>
        <taxon>ecological metagenomes</taxon>
    </lineage>
</organism>
<dbReference type="Pfam" id="PF02424">
    <property type="entry name" value="ApbE"/>
    <property type="match status" value="1"/>
</dbReference>
<dbReference type="Gene3D" id="3.10.520.10">
    <property type="entry name" value="ApbE-like domains"/>
    <property type="match status" value="1"/>
</dbReference>
<keyword evidence="7" id="KW-0274">FAD</keyword>
<evidence type="ECO:0000256" key="6">
    <source>
        <dbReference type="ARBA" id="ARBA00022723"/>
    </source>
</evidence>
<evidence type="ECO:0000256" key="2">
    <source>
        <dbReference type="ARBA" id="ARBA00011955"/>
    </source>
</evidence>
<reference evidence="11" key="1">
    <citation type="submission" date="2018-06" db="EMBL/GenBank/DDBJ databases">
        <authorList>
            <person name="Zhirakovskaya E."/>
        </authorList>
    </citation>
    <scope>NUCLEOTIDE SEQUENCE</scope>
</reference>
<dbReference type="InterPro" id="IPR024932">
    <property type="entry name" value="ApbE"/>
</dbReference>
<accession>A0A3B0WDF1</accession>
<evidence type="ECO:0000256" key="10">
    <source>
        <dbReference type="ARBA" id="ARBA00048540"/>
    </source>
</evidence>
<evidence type="ECO:0000256" key="4">
    <source>
        <dbReference type="ARBA" id="ARBA00022630"/>
    </source>
</evidence>
<evidence type="ECO:0000313" key="11">
    <source>
        <dbReference type="EMBL" id="VAW54038.1"/>
    </source>
</evidence>
<proteinExistence type="predicted"/>
<comment type="catalytic activity">
    <reaction evidence="10">
        <text>L-threonyl-[protein] + FAD = FMN-L-threonyl-[protein] + AMP + H(+)</text>
        <dbReference type="Rhea" id="RHEA:36847"/>
        <dbReference type="Rhea" id="RHEA-COMP:11060"/>
        <dbReference type="Rhea" id="RHEA-COMP:11061"/>
        <dbReference type="ChEBI" id="CHEBI:15378"/>
        <dbReference type="ChEBI" id="CHEBI:30013"/>
        <dbReference type="ChEBI" id="CHEBI:57692"/>
        <dbReference type="ChEBI" id="CHEBI:74257"/>
        <dbReference type="ChEBI" id="CHEBI:456215"/>
        <dbReference type="EC" id="2.7.1.180"/>
    </reaction>
</comment>
<dbReference type="EMBL" id="UOFF01000047">
    <property type="protein sequence ID" value="VAW54038.1"/>
    <property type="molecule type" value="Genomic_DNA"/>
</dbReference>
<dbReference type="PIRSF" id="PIRSF006268">
    <property type="entry name" value="ApbE"/>
    <property type="match status" value="1"/>
</dbReference>
<dbReference type="SUPFAM" id="SSF143631">
    <property type="entry name" value="ApbE-like"/>
    <property type="match status" value="1"/>
</dbReference>